<dbReference type="EMBL" id="MLJW01000073">
    <property type="protein sequence ID" value="OIR02605.1"/>
    <property type="molecule type" value="Genomic_DNA"/>
</dbReference>
<dbReference type="AlphaFoldDB" id="A0A1J5SEG4"/>
<protein>
    <submittedName>
        <fullName evidence="1">Uncharacterized protein</fullName>
    </submittedName>
</protein>
<accession>A0A1J5SEG4</accession>
<gene>
    <name evidence="1" type="ORF">GALL_153190</name>
</gene>
<reference evidence="1" key="1">
    <citation type="submission" date="2016-10" db="EMBL/GenBank/DDBJ databases">
        <title>Sequence of Gallionella enrichment culture.</title>
        <authorList>
            <person name="Poehlein A."/>
            <person name="Muehling M."/>
            <person name="Daniel R."/>
        </authorList>
    </citation>
    <scope>NUCLEOTIDE SEQUENCE</scope>
</reference>
<organism evidence="1">
    <name type="scientific">mine drainage metagenome</name>
    <dbReference type="NCBI Taxonomy" id="410659"/>
    <lineage>
        <taxon>unclassified sequences</taxon>
        <taxon>metagenomes</taxon>
        <taxon>ecological metagenomes</taxon>
    </lineage>
</organism>
<comment type="caution">
    <text evidence="1">The sequence shown here is derived from an EMBL/GenBank/DDBJ whole genome shotgun (WGS) entry which is preliminary data.</text>
</comment>
<sequence length="128" mass="14836">MAKHMIGSYEEFERWRRMIPERPDWHLHNWGNWRLGYHIVHGYRQDSAGMGSGGASGVDAFQHLCEPVDEWAARISDTVIDDLHLLHRTIISNVYEAAVWSNLRIDMEKLFIEAAVAFWNAATKKDLT</sequence>
<evidence type="ECO:0000313" key="1">
    <source>
        <dbReference type="EMBL" id="OIR02605.1"/>
    </source>
</evidence>
<proteinExistence type="predicted"/>
<name>A0A1J5SEG4_9ZZZZ</name>